<feature type="compositionally biased region" description="Basic residues" evidence="1">
    <location>
        <begin position="11"/>
        <end position="22"/>
    </location>
</feature>
<dbReference type="VEuPathDB" id="VectorBase:SCAU008817"/>
<evidence type="ECO:0000256" key="1">
    <source>
        <dbReference type="SAM" id="MobiDB-lite"/>
    </source>
</evidence>
<evidence type="ECO:0000313" key="3">
    <source>
        <dbReference type="Proteomes" id="UP000095300"/>
    </source>
</evidence>
<keyword evidence="3" id="KW-1185">Reference proteome</keyword>
<sequence length="122" mass="13236">MHSVQSGKNQLKLRSRQRRRRTTAVATACKHASSATAKASSPLYAIFSDKSVPKAANVVHGIVVSNLSLVLLQKEYIEQFYFEKRSGGGGPEDPDIEKLGFVPAANGGTCNCCHLMPDLRYG</sequence>
<protein>
    <submittedName>
        <fullName evidence="2">Uncharacterized protein</fullName>
    </submittedName>
</protein>
<organism evidence="2 3">
    <name type="scientific">Stomoxys calcitrans</name>
    <name type="common">Stable fly</name>
    <name type="synonym">Conops calcitrans</name>
    <dbReference type="NCBI Taxonomy" id="35570"/>
    <lineage>
        <taxon>Eukaryota</taxon>
        <taxon>Metazoa</taxon>
        <taxon>Ecdysozoa</taxon>
        <taxon>Arthropoda</taxon>
        <taxon>Hexapoda</taxon>
        <taxon>Insecta</taxon>
        <taxon>Pterygota</taxon>
        <taxon>Neoptera</taxon>
        <taxon>Endopterygota</taxon>
        <taxon>Diptera</taxon>
        <taxon>Brachycera</taxon>
        <taxon>Muscomorpha</taxon>
        <taxon>Muscoidea</taxon>
        <taxon>Muscidae</taxon>
        <taxon>Stomoxys</taxon>
    </lineage>
</organism>
<feature type="region of interest" description="Disordered" evidence="1">
    <location>
        <begin position="1"/>
        <end position="27"/>
    </location>
</feature>
<dbReference type="Proteomes" id="UP000095300">
    <property type="component" value="Unassembled WGS sequence"/>
</dbReference>
<gene>
    <name evidence="2" type="primary">106081059</name>
</gene>
<name>A0A1I8PJY1_STOCA</name>
<accession>A0A1I8PJY1</accession>
<proteinExistence type="predicted"/>
<dbReference type="AlphaFoldDB" id="A0A1I8PJY1"/>
<evidence type="ECO:0000313" key="2">
    <source>
        <dbReference type="EnsemblMetazoa" id="SCAU008817-PA"/>
    </source>
</evidence>
<reference evidence="2" key="1">
    <citation type="submission" date="2020-05" db="UniProtKB">
        <authorList>
            <consortium name="EnsemblMetazoa"/>
        </authorList>
    </citation>
    <scope>IDENTIFICATION</scope>
    <source>
        <strain evidence="2">USDA</strain>
    </source>
</reference>
<dbReference type="EnsemblMetazoa" id="SCAU008817-RA">
    <property type="protein sequence ID" value="SCAU008817-PA"/>
    <property type="gene ID" value="SCAU008817"/>
</dbReference>